<sequence length="492" mass="54903">MSAKTLGRAALRTRRRASVHDVCHSSLLMTTSSSSSAARPTITSVTASCSQSDTIIPNPSSSLSSSREFSTSSSLSASKQAIREQRIAKTLLPHFPKTHNQPLDTLLHSLHRDQFLIDHLPDHYRRLVVRTKRHHVLAQQAAQQAFAKGTNPSTATLTITLNGQTLPLRPLSHRTLHGSKTLTQVLNLLKSPVEYDLLPGLVQGYGFSKIDISPGQWRNLIRQCGLAGRPGVAIKIAHDGIIHRKNGFSYTQSSLREMVRAQFVRFLLPEKADSEKSVQRARGVITLARRWKEQFDEVKRKKRMEERAPEWLSIDPVVRGSLLFLQAGKVVRWDEGKEGDLERGVVADVKSLLVSWDQAVQEVEFINKQLDEASAATDKSARPAYAIAREAVRDWEPVLQGLQWTQTVMHKTGIKDLLIEKWLPAASTLVSSAINKWKPIALSGGNGQRVGMQIYEGAYADLEGWYEKDLEGKPEGVVKDRIVLVEKEEDDE</sequence>
<name>A0AAV9UY27_9PEZI</name>
<reference evidence="2 3" key="1">
    <citation type="submission" date="2019-10" db="EMBL/GenBank/DDBJ databases">
        <authorList>
            <person name="Palmer J.M."/>
        </authorList>
    </citation>
    <scope>NUCLEOTIDE SEQUENCE [LARGE SCALE GENOMIC DNA]</scope>
    <source>
        <strain evidence="2 3">TWF730</strain>
    </source>
</reference>
<feature type="compositionally biased region" description="Low complexity" evidence="1">
    <location>
        <begin position="60"/>
        <end position="77"/>
    </location>
</feature>
<comment type="caution">
    <text evidence="2">The sequence shown here is derived from an EMBL/GenBank/DDBJ whole genome shotgun (WGS) entry which is preliminary data.</text>
</comment>
<organism evidence="2 3">
    <name type="scientific">Orbilia blumenaviensis</name>
    <dbReference type="NCBI Taxonomy" id="1796055"/>
    <lineage>
        <taxon>Eukaryota</taxon>
        <taxon>Fungi</taxon>
        <taxon>Dikarya</taxon>
        <taxon>Ascomycota</taxon>
        <taxon>Pezizomycotina</taxon>
        <taxon>Orbiliomycetes</taxon>
        <taxon>Orbiliales</taxon>
        <taxon>Orbiliaceae</taxon>
        <taxon>Orbilia</taxon>
    </lineage>
</organism>
<accession>A0AAV9UY27</accession>
<evidence type="ECO:0000256" key="1">
    <source>
        <dbReference type="SAM" id="MobiDB-lite"/>
    </source>
</evidence>
<gene>
    <name evidence="2" type="ORF">TWF730_009365</name>
</gene>
<proteinExistence type="predicted"/>
<evidence type="ECO:0000313" key="3">
    <source>
        <dbReference type="Proteomes" id="UP001373714"/>
    </source>
</evidence>
<dbReference type="AlphaFoldDB" id="A0AAV9UY27"/>
<feature type="region of interest" description="Disordered" evidence="1">
    <location>
        <begin position="49"/>
        <end position="77"/>
    </location>
</feature>
<protein>
    <submittedName>
        <fullName evidence="2">Uncharacterized protein</fullName>
    </submittedName>
</protein>
<keyword evidence="3" id="KW-1185">Reference proteome</keyword>
<feature type="compositionally biased region" description="Polar residues" evidence="1">
    <location>
        <begin position="49"/>
        <end position="59"/>
    </location>
</feature>
<evidence type="ECO:0000313" key="2">
    <source>
        <dbReference type="EMBL" id="KAK6352541.1"/>
    </source>
</evidence>
<dbReference type="EMBL" id="JAVHNS010000006">
    <property type="protein sequence ID" value="KAK6352541.1"/>
    <property type="molecule type" value="Genomic_DNA"/>
</dbReference>
<dbReference type="Proteomes" id="UP001373714">
    <property type="component" value="Unassembled WGS sequence"/>
</dbReference>